<organism evidence="1 2">
    <name type="scientific">Tolypothrix tenuis PCC 7101</name>
    <dbReference type="NCBI Taxonomy" id="231146"/>
    <lineage>
        <taxon>Bacteria</taxon>
        <taxon>Bacillati</taxon>
        <taxon>Cyanobacteriota</taxon>
        <taxon>Cyanophyceae</taxon>
        <taxon>Nostocales</taxon>
        <taxon>Tolypothrichaceae</taxon>
        <taxon>Tolypothrix</taxon>
    </lineage>
</organism>
<keyword evidence="2" id="KW-1185">Reference proteome</keyword>
<dbReference type="AlphaFoldDB" id="A0A1Z4NAF4"/>
<evidence type="ECO:0000313" key="1">
    <source>
        <dbReference type="EMBL" id="BAZ02691.1"/>
    </source>
</evidence>
<gene>
    <name evidence="1" type="ORF">NIES37_67040</name>
</gene>
<reference evidence="1 2" key="1">
    <citation type="submission" date="2017-06" db="EMBL/GenBank/DDBJ databases">
        <title>Genome sequencing of cyanobaciteial culture collection at National Institute for Environmental Studies (NIES).</title>
        <authorList>
            <person name="Hirose Y."/>
            <person name="Shimura Y."/>
            <person name="Fujisawa T."/>
            <person name="Nakamura Y."/>
            <person name="Kawachi M."/>
        </authorList>
    </citation>
    <scope>NUCLEOTIDE SEQUENCE [LARGE SCALE GENOMIC DNA]</scope>
    <source>
        <strain evidence="1 2">NIES-37</strain>
    </source>
</reference>
<name>A0A1Z4NAF4_9CYAN</name>
<sequence length="37" mass="4285">MIQSHLIYGLSVNIEKESIKNVEFNTLFMLSTKSKQI</sequence>
<protein>
    <submittedName>
        <fullName evidence="1">Uncharacterized protein</fullName>
    </submittedName>
</protein>
<proteinExistence type="predicted"/>
<dbReference type="EMBL" id="AP018248">
    <property type="protein sequence ID" value="BAZ02691.1"/>
    <property type="molecule type" value="Genomic_DNA"/>
</dbReference>
<dbReference type="KEGG" id="ttq:NIES37_67040"/>
<accession>A0A1Z4NAF4</accession>
<evidence type="ECO:0000313" key="2">
    <source>
        <dbReference type="Proteomes" id="UP000218785"/>
    </source>
</evidence>
<dbReference type="Proteomes" id="UP000218785">
    <property type="component" value="Chromosome"/>
</dbReference>